<proteinExistence type="inferred from homology"/>
<feature type="domain" description="RHS protein conserved region" evidence="2">
    <location>
        <begin position="364"/>
        <end position="400"/>
    </location>
</feature>
<dbReference type="Pfam" id="PF03527">
    <property type="entry name" value="RHS"/>
    <property type="match status" value="1"/>
</dbReference>
<dbReference type="Pfam" id="PF14220">
    <property type="entry name" value="DUF4329"/>
    <property type="match status" value="1"/>
</dbReference>
<dbReference type="PANTHER" id="PTHR32305:SF15">
    <property type="entry name" value="PROTEIN RHSA-RELATED"/>
    <property type="match status" value="1"/>
</dbReference>
<comment type="caution">
    <text evidence="4">The sequence shown here is derived from an EMBL/GenBank/DDBJ whole genome shotgun (WGS) entry which is preliminary data.</text>
</comment>
<name>A0A603BHA3_SALER</name>
<evidence type="ECO:0000259" key="2">
    <source>
        <dbReference type="Pfam" id="PF03527"/>
    </source>
</evidence>
<dbReference type="InterPro" id="IPR022385">
    <property type="entry name" value="Rhs_assc_core"/>
</dbReference>
<evidence type="ECO:0000313" key="4">
    <source>
        <dbReference type="EMBL" id="ECT8653054.1"/>
    </source>
</evidence>
<dbReference type="PANTHER" id="PTHR32305">
    <property type="match status" value="1"/>
</dbReference>
<dbReference type="AlphaFoldDB" id="A0A603BHA3"/>
<sequence length="626" mass="71298">TRHDYPEGLATRPPPPDNLPPVEWLTYGSGYIAGLKLGDVPLVDFTRDRLHRETQRTSGAYEQNTLYSATGQLLSHTFSDPVLNREYGYNDNGQPVHIRGVHQEEDYRYDGAGRLISARHNDLLRRHATDPAGNRVADREQYPALPAMWRDNRISEDVAYFYHHDAHGRLTKKDERQIRDGGGYVHHYHYDNQHRLVHYRREQQGITLLESRYLYDPPGRRIGKRVWKSRRTYGEITGNEYIQLSHAPEVTWYGWDGDRLTTTETATQRVQTIYTPGSFTPLIRVETQTAELAKAVRRTLAEKFQQEANVIFPPELVAMVDNLEAELQRGELSAANRAWLAQCGLTPEQIQNQMEPEYTPERKIHLYHCDHRGLPLALVNAEGKADWSAEYDAWGNVLREINPHKLAQLLRLPGQQYDEETGLYYNRHRYYDPLQGRYITQDPIGGAGGWNLYQYPLNPVSKIDPLGLSAWSDAKSGACTEGICRLFSPFIGPEKFSDPDTAALDALKKINGQSICEDKEFAGLICMDNKKNYFATEANRGEEHESSPFDSPCPGSTVIATYHTHGAYSFGYADDFFSKRDVGVYEYNNVLGYLGTPGGEFKKTDKSGKELFSKKELTTVCRIHAN</sequence>
<dbReference type="NCBIfam" id="TIGR01643">
    <property type="entry name" value="YD_repeat_2x"/>
    <property type="match status" value="1"/>
</dbReference>
<reference evidence="4" key="1">
    <citation type="submission" date="2018-07" db="EMBL/GenBank/DDBJ databases">
        <authorList>
            <consortium name="PulseNet: The National Subtyping Network for Foodborne Disease Surveillance"/>
            <person name="Tarr C.L."/>
            <person name="Trees E."/>
            <person name="Katz L.S."/>
            <person name="Carleton-Romer H.A."/>
            <person name="Stroika S."/>
            <person name="Kucerova Z."/>
            <person name="Roache K.F."/>
            <person name="Sabol A.L."/>
            <person name="Besser J."/>
            <person name="Gerner-Smidt P."/>
        </authorList>
    </citation>
    <scope>NUCLEOTIDE SEQUENCE</scope>
    <source>
        <strain evidence="4">PNUSAS008102</strain>
    </source>
</reference>
<dbReference type="Gene3D" id="2.180.10.10">
    <property type="entry name" value="RHS repeat-associated core"/>
    <property type="match status" value="1"/>
</dbReference>
<gene>
    <name evidence="4" type="ORF">B1075_20870</name>
</gene>
<dbReference type="EMBL" id="AAKOCZ010000015">
    <property type="protein sequence ID" value="ECT8653054.1"/>
    <property type="molecule type" value="Genomic_DNA"/>
</dbReference>
<organism evidence="4">
    <name type="scientific">Salmonella enterica subsp. salamae serovar 50:b:z6</name>
    <dbReference type="NCBI Taxonomy" id="1967621"/>
    <lineage>
        <taxon>Bacteria</taxon>
        <taxon>Pseudomonadati</taxon>
        <taxon>Pseudomonadota</taxon>
        <taxon>Gammaproteobacteria</taxon>
        <taxon>Enterobacterales</taxon>
        <taxon>Enterobacteriaceae</taxon>
        <taxon>Salmonella</taxon>
    </lineage>
</organism>
<feature type="domain" description="DUF4329" evidence="3">
    <location>
        <begin position="501"/>
        <end position="611"/>
    </location>
</feature>
<evidence type="ECO:0000256" key="1">
    <source>
        <dbReference type="ARBA" id="ARBA00009455"/>
    </source>
</evidence>
<feature type="non-terminal residue" evidence="4">
    <location>
        <position position="1"/>
    </location>
</feature>
<comment type="similarity">
    <text evidence="1">Belongs to the RHS family.</text>
</comment>
<accession>A0A603BHA3</accession>
<dbReference type="NCBIfam" id="TIGR03696">
    <property type="entry name" value="Rhs_assc_core"/>
    <property type="match status" value="1"/>
</dbReference>
<dbReference type="InterPro" id="IPR050708">
    <property type="entry name" value="T6SS_VgrG/RHS"/>
</dbReference>
<dbReference type="PRINTS" id="PR00394">
    <property type="entry name" value="RHSPROTEIN"/>
</dbReference>
<dbReference type="InterPro" id="IPR025479">
    <property type="entry name" value="DUF4329"/>
</dbReference>
<protein>
    <submittedName>
        <fullName evidence="4">DUF4329 domain-containing protein</fullName>
    </submittedName>
</protein>
<dbReference type="InterPro" id="IPR006530">
    <property type="entry name" value="YD"/>
</dbReference>
<dbReference type="InterPro" id="IPR001826">
    <property type="entry name" value="RHS"/>
</dbReference>
<evidence type="ECO:0000259" key="3">
    <source>
        <dbReference type="Pfam" id="PF14220"/>
    </source>
</evidence>